<reference evidence="9" key="2">
    <citation type="submission" date="2021-08" db="EMBL/GenBank/DDBJ databases">
        <authorList>
            <person name="Tani A."/>
            <person name="Ola A."/>
            <person name="Ogura Y."/>
            <person name="Katsura K."/>
            <person name="Hayashi T."/>
        </authorList>
    </citation>
    <scope>NUCLEOTIDE SEQUENCE</scope>
    <source>
        <strain evidence="9">DSM 14458</strain>
    </source>
</reference>
<evidence type="ECO:0000256" key="3">
    <source>
        <dbReference type="ARBA" id="ARBA00022679"/>
    </source>
</evidence>
<evidence type="ECO:0000256" key="2">
    <source>
        <dbReference type="ARBA" id="ARBA00022676"/>
    </source>
</evidence>
<feature type="binding site" evidence="5">
    <location>
        <position position="122"/>
    </location>
    <ligand>
        <name>5-phospho-alpha-D-ribose 1-diphosphate</name>
        <dbReference type="ChEBI" id="CHEBI:58017"/>
    </ligand>
</feature>
<comment type="cofactor">
    <cofactor evidence="5">
        <name>Mg(2+)</name>
        <dbReference type="ChEBI" id="CHEBI:18420"/>
    </cofactor>
    <text evidence="5">Binds 2 magnesium ions per monomer.</text>
</comment>
<dbReference type="GO" id="GO:0016757">
    <property type="term" value="F:glycosyltransferase activity"/>
    <property type="evidence" value="ECO:0007669"/>
    <property type="project" value="UniProtKB-KW"/>
</dbReference>
<dbReference type="SUPFAM" id="SSF47648">
    <property type="entry name" value="Nucleoside phosphorylase/phosphoribosyltransferase N-terminal domain"/>
    <property type="match status" value="1"/>
</dbReference>
<feature type="binding site" evidence="5">
    <location>
        <position position="114"/>
    </location>
    <ligand>
        <name>5-phospho-alpha-D-ribose 1-diphosphate</name>
        <dbReference type="ChEBI" id="CHEBI:58017"/>
    </ligand>
</feature>
<dbReference type="EC" id="2.4.2.18" evidence="5"/>
<name>A0ABQ4UX55_9HYPH</name>
<dbReference type="InterPro" id="IPR036320">
    <property type="entry name" value="Glycosyl_Trfase_fam3_N_dom_sf"/>
</dbReference>
<gene>
    <name evidence="5 9" type="primary">trpD</name>
    <name evidence="9" type="ORF">BGCPKDLD_3396</name>
</gene>
<evidence type="ECO:0000259" key="7">
    <source>
        <dbReference type="Pfam" id="PF00591"/>
    </source>
</evidence>
<sequence>MGGAFRRGRFGAFCTTPPPSEQGEGNGGYERAVMDAFKTHLATVATGTALTRDQARAAFDDLLSGDVTPVQAGAFLTALAVRGESEDEIVGAVSAMRARMLPVTAPEGAIDIVGTGGDHSGSYNVSTLAAILTAACGVPVAKHGNRAATSRSGAADVLAALGVTIGLQPEGLQRCLEQAGLCFMFAQTHHGAMRHVAPTRSELPFRTIFNMLGPLSNPAGVTAQVFGVSRSAWAEPLTRVLGTLGSRRVWTVHGADGLDEITTTGPTAVVALEDGALSRFTIHPQDVGLPLATLDDLRGGDPEHNAAALRAVLEGERNAYRDIAVLNAAAGLVVAGAAGSLNEGVQRAQAAIDSGAARATLARLVAASQA</sequence>
<feature type="binding site" evidence="5">
    <location>
        <begin position="124"/>
        <end position="127"/>
    </location>
    <ligand>
        <name>5-phospho-alpha-D-ribose 1-diphosphate</name>
        <dbReference type="ChEBI" id="CHEBI:58017"/>
    </ligand>
</feature>
<feature type="domain" description="Glycosyl transferase family 3" evidence="7">
    <location>
        <begin position="109"/>
        <end position="357"/>
    </location>
</feature>
<feature type="binding site" evidence="5">
    <location>
        <position position="260"/>
    </location>
    <ligand>
        <name>Mg(2+)</name>
        <dbReference type="ChEBI" id="CHEBI:18420"/>
        <label>1</label>
    </ligand>
</feature>
<comment type="similarity">
    <text evidence="5">Belongs to the anthranilate phosphoribosyltransferase family.</text>
</comment>
<dbReference type="PANTHER" id="PTHR43285:SF2">
    <property type="entry name" value="ANTHRANILATE PHOSPHORIBOSYLTRANSFERASE"/>
    <property type="match status" value="1"/>
</dbReference>
<dbReference type="Gene3D" id="3.40.1030.10">
    <property type="entry name" value="Nucleoside phosphorylase/phosphoribosyltransferase catalytic domain"/>
    <property type="match status" value="1"/>
</dbReference>
<protein>
    <recommendedName>
        <fullName evidence="5">Anthranilate phosphoribosyltransferase</fullName>
        <ecNumber evidence="5">2.4.2.18</ecNumber>
    </recommendedName>
</protein>
<dbReference type="Pfam" id="PF02885">
    <property type="entry name" value="Glycos_trans_3N"/>
    <property type="match status" value="1"/>
</dbReference>
<feature type="binding site" evidence="5">
    <location>
        <position position="260"/>
    </location>
    <ligand>
        <name>Mg(2+)</name>
        <dbReference type="ChEBI" id="CHEBI:18420"/>
        <label>2</label>
    </ligand>
</feature>
<comment type="function">
    <text evidence="5">Catalyzes the transfer of the phosphoribosyl group of 5-phosphorylribose-1-pyrophosphate (PRPP) to anthranilate to yield N-(5'-phosphoribosyl)-anthranilate (PRA).</text>
</comment>
<feature type="binding site" evidence="5">
    <location>
        <position position="126"/>
    </location>
    <ligand>
        <name>Mg(2+)</name>
        <dbReference type="ChEBI" id="CHEBI:18420"/>
        <label>1</label>
    </ligand>
</feature>
<dbReference type="Pfam" id="PF00591">
    <property type="entry name" value="Glycos_transf_3"/>
    <property type="match status" value="1"/>
</dbReference>
<feature type="binding site" evidence="5">
    <location>
        <position position="154"/>
    </location>
    <ligand>
        <name>5-phospho-alpha-D-ribose 1-diphosphate</name>
        <dbReference type="ChEBI" id="CHEBI:58017"/>
    </ligand>
</feature>
<feature type="binding site" evidence="5">
    <location>
        <position position="200"/>
    </location>
    <ligand>
        <name>anthranilate</name>
        <dbReference type="ChEBI" id="CHEBI:16567"/>
        <label>2</label>
    </ligand>
</feature>
<comment type="catalytic activity">
    <reaction evidence="5">
        <text>N-(5-phospho-beta-D-ribosyl)anthranilate + diphosphate = 5-phospho-alpha-D-ribose 1-diphosphate + anthranilate</text>
        <dbReference type="Rhea" id="RHEA:11768"/>
        <dbReference type="ChEBI" id="CHEBI:16567"/>
        <dbReference type="ChEBI" id="CHEBI:18277"/>
        <dbReference type="ChEBI" id="CHEBI:33019"/>
        <dbReference type="ChEBI" id="CHEBI:58017"/>
        <dbReference type="EC" id="2.4.2.18"/>
    </reaction>
</comment>
<feature type="binding site" evidence="5">
    <location>
        <position position="145"/>
    </location>
    <ligand>
        <name>anthranilate</name>
        <dbReference type="ChEBI" id="CHEBI:16567"/>
        <label>1</label>
    </ligand>
</feature>
<evidence type="ECO:0000256" key="6">
    <source>
        <dbReference type="SAM" id="MobiDB-lite"/>
    </source>
</evidence>
<feature type="binding site" evidence="5">
    <location>
        <position position="259"/>
    </location>
    <ligand>
        <name>Mg(2+)</name>
        <dbReference type="ChEBI" id="CHEBI:18420"/>
        <label>2</label>
    </ligand>
</feature>
<dbReference type="Proteomes" id="UP001055093">
    <property type="component" value="Unassembled WGS sequence"/>
</dbReference>
<dbReference type="InterPro" id="IPR017459">
    <property type="entry name" value="Glycosyl_Trfase_fam3_N_dom"/>
</dbReference>
<keyword evidence="5" id="KW-0460">Magnesium</keyword>
<dbReference type="EMBL" id="BPRE01000010">
    <property type="protein sequence ID" value="GJE76797.1"/>
    <property type="molecule type" value="Genomic_DNA"/>
</dbReference>
<evidence type="ECO:0000256" key="4">
    <source>
        <dbReference type="ARBA" id="ARBA00022822"/>
    </source>
</evidence>
<evidence type="ECO:0000256" key="5">
    <source>
        <dbReference type="HAMAP-Rule" id="MF_00211"/>
    </source>
</evidence>
<comment type="pathway">
    <text evidence="5">Amino-acid biosynthesis; L-tryptophan biosynthesis; L-tryptophan from chorismate: step 2/5.</text>
</comment>
<proteinExistence type="inferred from homology"/>
<feature type="binding site" evidence="5">
    <location>
        <begin position="117"/>
        <end position="118"/>
    </location>
    <ligand>
        <name>5-phospho-alpha-D-ribose 1-diphosphate</name>
        <dbReference type="ChEBI" id="CHEBI:58017"/>
    </ligand>
</feature>
<keyword evidence="4 5" id="KW-0822">Tryptophan biosynthesis</keyword>
<dbReference type="InterPro" id="IPR000312">
    <property type="entry name" value="Glycosyl_Trfase_fam3"/>
</dbReference>
<evidence type="ECO:0000313" key="10">
    <source>
        <dbReference type="Proteomes" id="UP001055093"/>
    </source>
</evidence>
<keyword evidence="5" id="KW-0479">Metal-binding</keyword>
<keyword evidence="1 5" id="KW-0028">Amino-acid biosynthesis</keyword>
<comment type="subunit">
    <text evidence="5">Homodimer.</text>
</comment>
<feature type="binding site" evidence="5">
    <location>
        <position position="114"/>
    </location>
    <ligand>
        <name>anthranilate</name>
        <dbReference type="ChEBI" id="CHEBI:16567"/>
        <label>1</label>
    </ligand>
</feature>
<dbReference type="PANTHER" id="PTHR43285">
    <property type="entry name" value="ANTHRANILATE PHOSPHORIBOSYLTRANSFERASE"/>
    <property type="match status" value="1"/>
</dbReference>
<keyword evidence="5" id="KW-0057">Aromatic amino acid biosynthesis</keyword>
<evidence type="ECO:0000256" key="1">
    <source>
        <dbReference type="ARBA" id="ARBA00022605"/>
    </source>
</evidence>
<dbReference type="HAMAP" id="MF_00211">
    <property type="entry name" value="TrpD"/>
    <property type="match status" value="1"/>
</dbReference>
<keyword evidence="3 5" id="KW-0808">Transferase</keyword>
<comment type="caution">
    <text evidence="9">The sequence shown here is derived from an EMBL/GenBank/DDBJ whole genome shotgun (WGS) entry which is preliminary data.</text>
</comment>
<accession>A0ABQ4UX55</accession>
<reference evidence="9" key="1">
    <citation type="journal article" date="2021" name="Front. Microbiol.">
        <title>Comprehensive Comparative Genomics and Phenotyping of Methylobacterium Species.</title>
        <authorList>
            <person name="Alessa O."/>
            <person name="Ogura Y."/>
            <person name="Fujitani Y."/>
            <person name="Takami H."/>
            <person name="Hayashi T."/>
            <person name="Sahin N."/>
            <person name="Tani A."/>
        </authorList>
    </citation>
    <scope>NUCLEOTIDE SEQUENCE</scope>
    <source>
        <strain evidence="9">DSM 14458</strain>
    </source>
</reference>
<keyword evidence="2 5" id="KW-0328">Glycosyltransferase</keyword>
<dbReference type="InterPro" id="IPR035902">
    <property type="entry name" value="Nuc_phospho_transferase"/>
</dbReference>
<dbReference type="NCBIfam" id="TIGR01245">
    <property type="entry name" value="trpD"/>
    <property type="match status" value="1"/>
</dbReference>
<keyword evidence="10" id="KW-1185">Reference proteome</keyword>
<evidence type="ECO:0000313" key="9">
    <source>
        <dbReference type="EMBL" id="GJE76797.1"/>
    </source>
</evidence>
<organism evidence="9 10">
    <name type="scientific">Methylorubrum suomiense</name>
    <dbReference type="NCBI Taxonomy" id="144191"/>
    <lineage>
        <taxon>Bacteria</taxon>
        <taxon>Pseudomonadati</taxon>
        <taxon>Pseudomonadota</taxon>
        <taxon>Alphaproteobacteria</taxon>
        <taxon>Hyphomicrobiales</taxon>
        <taxon>Methylobacteriaceae</taxon>
        <taxon>Methylorubrum</taxon>
    </lineage>
</organism>
<evidence type="ECO:0000259" key="8">
    <source>
        <dbReference type="Pfam" id="PF02885"/>
    </source>
</evidence>
<dbReference type="SUPFAM" id="SSF52418">
    <property type="entry name" value="Nucleoside phosphorylase/phosphoribosyltransferase catalytic domain"/>
    <property type="match status" value="1"/>
</dbReference>
<dbReference type="Gene3D" id="1.20.970.10">
    <property type="entry name" value="Transferase, Pyrimidine Nucleoside Phosphorylase, Chain C"/>
    <property type="match status" value="1"/>
</dbReference>
<feature type="domain" description="Glycosyl transferase family 3 N-terminal" evidence="8">
    <location>
        <begin position="41"/>
        <end position="99"/>
    </location>
</feature>
<feature type="binding site" evidence="5">
    <location>
        <begin position="142"/>
        <end position="150"/>
    </location>
    <ligand>
        <name>5-phospho-alpha-D-ribose 1-diphosphate</name>
        <dbReference type="ChEBI" id="CHEBI:58017"/>
    </ligand>
</feature>
<dbReference type="InterPro" id="IPR005940">
    <property type="entry name" value="Anthranilate_Pribosyl_Tfrase"/>
</dbReference>
<feature type="region of interest" description="Disordered" evidence="6">
    <location>
        <begin position="1"/>
        <end position="26"/>
    </location>
</feature>
<comment type="caution">
    <text evidence="5">Lacks conserved residue(s) required for the propagation of feature annotation.</text>
</comment>